<name>A0A1G8P0M3_9MICC</name>
<dbReference type="EMBL" id="FNEI01000005">
    <property type="protein sequence ID" value="SDI85875.1"/>
    <property type="molecule type" value="Genomic_DNA"/>
</dbReference>
<keyword evidence="2" id="KW-1185">Reference proteome</keyword>
<reference evidence="2" key="1">
    <citation type="submission" date="2016-10" db="EMBL/GenBank/DDBJ databases">
        <authorList>
            <person name="Varghese N."/>
            <person name="Submissions S."/>
        </authorList>
    </citation>
    <scope>NUCLEOTIDE SEQUENCE [LARGE SCALE GENOMIC DNA]</scope>
    <source>
        <strain evidence="2">CGMCC 1.10783</strain>
    </source>
</reference>
<evidence type="ECO:0008006" key="3">
    <source>
        <dbReference type="Google" id="ProtNLM"/>
    </source>
</evidence>
<dbReference type="STRING" id="1045773.SAMN05216555_10518"/>
<dbReference type="OrthoDB" id="3169698at2"/>
<dbReference type="RefSeq" id="WP_074588158.1">
    <property type="nucleotide sequence ID" value="NZ_FNEI01000005.1"/>
</dbReference>
<gene>
    <name evidence="1" type="ORF">SAMN05216555_10518</name>
</gene>
<protein>
    <recommendedName>
        <fullName evidence="3">4-amino-4-deoxy-L-arabinose transferase</fullName>
    </recommendedName>
</protein>
<dbReference type="Proteomes" id="UP000182130">
    <property type="component" value="Unassembled WGS sequence"/>
</dbReference>
<sequence length="682" mass="72575">MSWWETLPTLGIAVLVFFVPGLALLWTAGVRGAGLAVLAVPVTTTVVASAGIIFGFVRIPFNPLTVVALTIVLVALVTAVRALLRRRGAAHSRLELPDPDRGVYPRTPVNKAIVLLAVLVPAVIIGARYMAGFGTPESFSETFDNVYHLNAVRYIADTQSANTLTLGNLTETSKGLYPAGMHALLALVLMSGGQAITVAVNWGSILYAAVVWPLASLFLVTRIVGSRPLTLLGAGVLSAGFSSFPYLMVAFGILYPNHAALTMLPVVLALTIEASGIRSGQLKLNGHAIVLLVATVPGVALTHPSAFVALLVFASPAIIGVYVRAVARRYRGELSSRAFLLWTLAAVVYAVGTLGVWIVARPPQSAASWAPFQTNAQALGEILGSAPMGTTVAWIIFLLTIAGLYVIARRFRKHWWSLGMFGIAAVLYLIVSAWPIGTFRYFMTGVWYSDSNRFAAMLPLVTLPVAALGLDWIIGRLGPLLSHWAAAAHDGPARRSPLQPLRGLAARLQGPTASSAAAAVVVLVVGIAGQGGTLANVQQRLSTTFETRTDSSLVTVDELTLMKQLAGIVPESDMIVGNPRTGASMAYAFSGRHVIAPHILGARSDSERLLMEHWSEAAYNPTVCPVIKEKRAYWALDFADQEMTPRGEPLEGTRDLADDSAPGVELVKEVGKARLFRVTACG</sequence>
<dbReference type="AlphaFoldDB" id="A0A1G8P0M3"/>
<accession>A0A1G8P0M3</accession>
<evidence type="ECO:0000313" key="2">
    <source>
        <dbReference type="Proteomes" id="UP000182130"/>
    </source>
</evidence>
<proteinExistence type="predicted"/>
<dbReference type="InterPro" id="IPR046671">
    <property type="entry name" value="DUF6541"/>
</dbReference>
<dbReference type="Pfam" id="PF20176">
    <property type="entry name" value="DUF6541"/>
    <property type="match status" value="1"/>
</dbReference>
<evidence type="ECO:0000313" key="1">
    <source>
        <dbReference type="EMBL" id="SDI85875.1"/>
    </source>
</evidence>
<organism evidence="1 2">
    <name type="scientific">Arthrobacter cupressi</name>
    <dbReference type="NCBI Taxonomy" id="1045773"/>
    <lineage>
        <taxon>Bacteria</taxon>
        <taxon>Bacillati</taxon>
        <taxon>Actinomycetota</taxon>
        <taxon>Actinomycetes</taxon>
        <taxon>Micrococcales</taxon>
        <taxon>Micrococcaceae</taxon>
        <taxon>Arthrobacter</taxon>
    </lineage>
</organism>